<feature type="transmembrane region" description="Helical" evidence="7">
    <location>
        <begin position="184"/>
        <end position="207"/>
    </location>
</feature>
<gene>
    <name evidence="8" type="ORF">RsS93_61960</name>
</gene>
<evidence type="ECO:0000256" key="2">
    <source>
        <dbReference type="ARBA" id="ARBA00022448"/>
    </source>
</evidence>
<keyword evidence="2" id="KW-0813">Transport</keyword>
<dbReference type="EMBL" id="BLAJ01000021">
    <property type="protein sequence ID" value="GES53582.1"/>
    <property type="molecule type" value="Genomic_DNA"/>
</dbReference>
<dbReference type="PANTHER" id="PTHR43549">
    <property type="entry name" value="MULTIDRUG RESISTANCE PROTEIN YPNP-RELATED"/>
    <property type="match status" value="1"/>
</dbReference>
<dbReference type="PIRSF" id="PIRSF006603">
    <property type="entry name" value="DinF"/>
    <property type="match status" value="1"/>
</dbReference>
<feature type="transmembrane region" description="Helical" evidence="7">
    <location>
        <begin position="152"/>
        <end position="172"/>
    </location>
</feature>
<dbReference type="InterPro" id="IPR052031">
    <property type="entry name" value="Membrane_Transporter-Flippase"/>
</dbReference>
<feature type="transmembrane region" description="Helical" evidence="7">
    <location>
        <begin position="213"/>
        <end position="238"/>
    </location>
</feature>
<dbReference type="Proteomes" id="UP000390335">
    <property type="component" value="Unassembled WGS sequence"/>
</dbReference>
<evidence type="ECO:0000256" key="5">
    <source>
        <dbReference type="ARBA" id="ARBA00022989"/>
    </source>
</evidence>
<feature type="transmembrane region" description="Helical" evidence="7">
    <location>
        <begin position="259"/>
        <end position="284"/>
    </location>
</feature>
<feature type="transmembrane region" description="Helical" evidence="7">
    <location>
        <begin position="336"/>
        <end position="362"/>
    </location>
</feature>
<comment type="subcellular location">
    <subcellularLocation>
        <location evidence="1">Cell inner membrane</location>
        <topology evidence="1">Multi-pass membrane protein</topology>
    </subcellularLocation>
</comment>
<feature type="transmembrane region" description="Helical" evidence="7">
    <location>
        <begin position="304"/>
        <end position="324"/>
    </location>
</feature>
<feature type="transmembrane region" description="Helical" evidence="7">
    <location>
        <begin position="67"/>
        <end position="97"/>
    </location>
</feature>
<evidence type="ECO:0000256" key="1">
    <source>
        <dbReference type="ARBA" id="ARBA00004429"/>
    </source>
</evidence>
<keyword evidence="5 7" id="KW-1133">Transmembrane helix</keyword>
<keyword evidence="9" id="KW-1185">Reference proteome</keyword>
<evidence type="ECO:0000256" key="4">
    <source>
        <dbReference type="ARBA" id="ARBA00022692"/>
    </source>
</evidence>
<evidence type="ECO:0000256" key="3">
    <source>
        <dbReference type="ARBA" id="ARBA00022475"/>
    </source>
</evidence>
<evidence type="ECO:0000313" key="8">
    <source>
        <dbReference type="EMBL" id="GES53582.1"/>
    </source>
</evidence>
<keyword evidence="4 7" id="KW-0812">Transmembrane</keyword>
<dbReference type="RefSeq" id="WP_152094918.1">
    <property type="nucleotide sequence ID" value="NZ_BLAJ01000021.1"/>
</dbReference>
<dbReference type="PANTHER" id="PTHR43549:SF3">
    <property type="entry name" value="MULTIDRUG RESISTANCE PROTEIN YPNP-RELATED"/>
    <property type="match status" value="1"/>
</dbReference>
<keyword evidence="3" id="KW-1003">Cell membrane</keyword>
<name>A0ABQ0ZE45_9HYPH</name>
<feature type="transmembrane region" description="Helical" evidence="7">
    <location>
        <begin position="377"/>
        <end position="399"/>
    </location>
</feature>
<dbReference type="InterPro" id="IPR002528">
    <property type="entry name" value="MATE_fam"/>
</dbReference>
<evidence type="ECO:0000256" key="6">
    <source>
        <dbReference type="ARBA" id="ARBA00023136"/>
    </source>
</evidence>
<dbReference type="Pfam" id="PF01554">
    <property type="entry name" value="MatE"/>
    <property type="match status" value="2"/>
</dbReference>
<protein>
    <submittedName>
        <fullName evidence="8">MATE family efflux transporter</fullName>
    </submittedName>
</protein>
<dbReference type="NCBIfam" id="TIGR00797">
    <property type="entry name" value="matE"/>
    <property type="match status" value="1"/>
</dbReference>
<organism evidence="8 9">
    <name type="scientific">Rhizobium dioscoreae</name>
    <dbReference type="NCBI Taxonomy" id="2653122"/>
    <lineage>
        <taxon>Bacteria</taxon>
        <taxon>Pseudomonadati</taxon>
        <taxon>Pseudomonadota</taxon>
        <taxon>Alphaproteobacteria</taxon>
        <taxon>Hyphomicrobiales</taxon>
        <taxon>Rhizobiaceae</taxon>
        <taxon>Rhizobium/Agrobacterium group</taxon>
        <taxon>Rhizobium</taxon>
    </lineage>
</organism>
<evidence type="ECO:0000256" key="7">
    <source>
        <dbReference type="SAM" id="Phobius"/>
    </source>
</evidence>
<feature type="transmembrane region" description="Helical" evidence="7">
    <location>
        <begin position="109"/>
        <end position="132"/>
    </location>
</feature>
<feature type="transmembrane region" description="Helical" evidence="7">
    <location>
        <begin position="437"/>
        <end position="462"/>
    </location>
</feature>
<sequence>MGAANAKAGSSAISQNAAKLRAREAMLHGPIFKTMMRLALPTIVVLIAQTLVNVAETFYVSRLGTDALIGVALVFPVWMLMTMMAAGGIGGGVASAVARAAGAGRHEDANALVLHTLVIAVVFGLLFSVLTIGLGSKLYLALGGTGAALHSALVYSGFIFLAAVPIWIVNLLSAALRGIGNVRVPALVTFVGAAVLVPLSPALIFGIGPFEGFGVAGAGIAVTLFYCGAAVVMLRYMASGKSGLRLARDRLRWSMFRDILKVGLLAALNTIQLNLMVLLVTAAVGRFGVDAIGGYGTASRLDYVLIPILFGLGTAILTMIGTNVGAGHIARAKKIAWFGSAVSLAFTEIVGLIVAFVPWLWIGMFSHDAAVLETGSLYFRIVAPFYAANGIIFALGFAAQGAGRMGWVFIAGAVRLVIAAGGGWLAVVVFGASEASLFAIIALALTAAAVICAAAALTGAMWPSDGETAGMAAKSS</sequence>
<proteinExistence type="predicted"/>
<feature type="transmembrane region" description="Helical" evidence="7">
    <location>
        <begin position="38"/>
        <end position="55"/>
    </location>
</feature>
<keyword evidence="6 7" id="KW-0472">Membrane</keyword>
<evidence type="ECO:0000313" key="9">
    <source>
        <dbReference type="Proteomes" id="UP000390335"/>
    </source>
</evidence>
<feature type="transmembrane region" description="Helical" evidence="7">
    <location>
        <begin position="406"/>
        <end position="431"/>
    </location>
</feature>
<dbReference type="InterPro" id="IPR048279">
    <property type="entry name" value="MdtK-like"/>
</dbReference>
<comment type="caution">
    <text evidence="8">The sequence shown here is derived from an EMBL/GenBank/DDBJ whole genome shotgun (WGS) entry which is preliminary data.</text>
</comment>
<accession>A0ABQ0ZE45</accession>
<reference evidence="8 9" key="1">
    <citation type="journal article" date="2020" name="Genome Biol. Evol.">
        <title>Rhizobium dioscoreae sp. nov., a plant growth-promoting bacterium isolated from yam (Dioscorea species).</title>
        <authorList>
            <person name="Ouyabe M."/>
            <person name="Tanaka N."/>
            <person name="Shiwa Y."/>
            <person name="Fujita N."/>
            <person name="Kikuno H."/>
            <person name="Babil P."/>
            <person name="Shiwachi H."/>
        </authorList>
    </citation>
    <scope>NUCLEOTIDE SEQUENCE [LARGE SCALE GENOMIC DNA]</scope>
    <source>
        <strain evidence="8 9">S-93</strain>
    </source>
</reference>